<dbReference type="GO" id="GO:0000976">
    <property type="term" value="F:transcription cis-regulatory region binding"/>
    <property type="evidence" value="ECO:0007669"/>
    <property type="project" value="TreeGrafter"/>
</dbReference>
<proteinExistence type="predicted"/>
<dbReference type="Gene3D" id="1.10.260.40">
    <property type="entry name" value="lambda repressor-like DNA-binding domains"/>
    <property type="match status" value="1"/>
</dbReference>
<dbReference type="InterPro" id="IPR046335">
    <property type="entry name" value="LacI/GalR-like_sensor"/>
</dbReference>
<reference evidence="6" key="1">
    <citation type="submission" date="2017-08" db="EMBL/GenBank/DDBJ databases">
        <authorList>
            <person name="Varghese N."/>
            <person name="Submissions S."/>
        </authorList>
    </citation>
    <scope>NUCLEOTIDE SEQUENCE [LARGE SCALE GENOMIC DNA]</scope>
    <source>
        <strain evidence="6">USBA17B2</strain>
    </source>
</reference>
<keyword evidence="1" id="KW-0805">Transcription regulation</keyword>
<dbReference type="RefSeq" id="WP_097188826.1">
    <property type="nucleotide sequence ID" value="NZ_OBQK01000010.1"/>
</dbReference>
<organism evidence="5 6">
    <name type="scientific">Ornithinimicrobium cerasi</name>
    <dbReference type="NCBI Taxonomy" id="2248773"/>
    <lineage>
        <taxon>Bacteria</taxon>
        <taxon>Bacillati</taxon>
        <taxon>Actinomycetota</taxon>
        <taxon>Actinomycetes</taxon>
        <taxon>Micrococcales</taxon>
        <taxon>Ornithinimicrobiaceae</taxon>
        <taxon>Ornithinimicrobium</taxon>
    </lineage>
</organism>
<evidence type="ECO:0000259" key="4">
    <source>
        <dbReference type="PROSITE" id="PS50932"/>
    </source>
</evidence>
<evidence type="ECO:0000256" key="2">
    <source>
        <dbReference type="ARBA" id="ARBA00023125"/>
    </source>
</evidence>
<dbReference type="CDD" id="cd06267">
    <property type="entry name" value="PBP1_LacI_sugar_binding-like"/>
    <property type="match status" value="1"/>
</dbReference>
<dbReference type="SMART" id="SM00354">
    <property type="entry name" value="HTH_LACI"/>
    <property type="match status" value="1"/>
</dbReference>
<evidence type="ECO:0000256" key="1">
    <source>
        <dbReference type="ARBA" id="ARBA00023015"/>
    </source>
</evidence>
<keyword evidence="3" id="KW-0804">Transcription</keyword>
<dbReference type="Gene3D" id="3.40.50.2300">
    <property type="match status" value="2"/>
</dbReference>
<dbReference type="PROSITE" id="PS50932">
    <property type="entry name" value="HTH_LACI_2"/>
    <property type="match status" value="1"/>
</dbReference>
<dbReference type="Pfam" id="PF13377">
    <property type="entry name" value="Peripla_BP_3"/>
    <property type="match status" value="1"/>
</dbReference>
<dbReference type="AlphaFoldDB" id="A0A285VSU2"/>
<dbReference type="CDD" id="cd01392">
    <property type="entry name" value="HTH_LacI"/>
    <property type="match status" value="1"/>
</dbReference>
<evidence type="ECO:0000313" key="6">
    <source>
        <dbReference type="Proteomes" id="UP000219688"/>
    </source>
</evidence>
<keyword evidence="6" id="KW-1185">Reference proteome</keyword>
<dbReference type="Pfam" id="PF00356">
    <property type="entry name" value="LacI"/>
    <property type="match status" value="1"/>
</dbReference>
<dbReference type="Proteomes" id="UP000219688">
    <property type="component" value="Unassembled WGS sequence"/>
</dbReference>
<dbReference type="InterPro" id="IPR000843">
    <property type="entry name" value="HTH_LacI"/>
</dbReference>
<gene>
    <name evidence="5" type="ORF">SAMN05421879_11053</name>
</gene>
<dbReference type="GO" id="GO:0003700">
    <property type="term" value="F:DNA-binding transcription factor activity"/>
    <property type="evidence" value="ECO:0007669"/>
    <property type="project" value="TreeGrafter"/>
</dbReference>
<keyword evidence="2" id="KW-0238">DNA-binding</keyword>
<dbReference type="SUPFAM" id="SSF47413">
    <property type="entry name" value="lambda repressor-like DNA-binding domains"/>
    <property type="match status" value="1"/>
</dbReference>
<evidence type="ECO:0000256" key="3">
    <source>
        <dbReference type="ARBA" id="ARBA00023163"/>
    </source>
</evidence>
<evidence type="ECO:0000313" key="5">
    <source>
        <dbReference type="EMBL" id="SOC57013.1"/>
    </source>
</evidence>
<protein>
    <submittedName>
        <fullName evidence="5">Transcriptional regulator, LacI family</fullName>
    </submittedName>
</protein>
<dbReference type="InterPro" id="IPR028082">
    <property type="entry name" value="Peripla_BP_I"/>
</dbReference>
<dbReference type="EMBL" id="OBQK01000010">
    <property type="protein sequence ID" value="SOC57013.1"/>
    <property type="molecule type" value="Genomic_DNA"/>
</dbReference>
<dbReference type="InterPro" id="IPR010982">
    <property type="entry name" value="Lambda_DNA-bd_dom_sf"/>
</dbReference>
<dbReference type="PANTHER" id="PTHR30146">
    <property type="entry name" value="LACI-RELATED TRANSCRIPTIONAL REPRESSOR"/>
    <property type="match status" value="1"/>
</dbReference>
<dbReference type="SUPFAM" id="SSF53822">
    <property type="entry name" value="Periplasmic binding protein-like I"/>
    <property type="match status" value="1"/>
</dbReference>
<dbReference type="PANTHER" id="PTHR30146:SF109">
    <property type="entry name" value="HTH-TYPE TRANSCRIPTIONAL REGULATOR GALS"/>
    <property type="match status" value="1"/>
</dbReference>
<accession>A0A285VSU2</accession>
<name>A0A285VSU2_9MICO</name>
<sequence length="345" mass="36388">MTPPRHQRRPGSGPRPGPATIYAVAEEAGVSIATVSRVLSSPDKVSERTRDRVIEVIDRLNYVPHGAARSLAARAHEAYGLVLPELRGPYYAELLTGFESAAADRGASVVVLLTLDRPTADLAVRRLAGRVDAMAFMGGARVDPSTVAAIGSKVPVVQLAGVDLDGVENYSTESTDSARTLTEHLLVDHGRRRLLFVGSPADAPDVRRRYEGFVEAHAGLGREAAPPVAAELSESAGQEIARAFSAGELSADGLVCANDELALAVMRGLGDAGVDVPADVAVTGWDDWMAARYVAPGLTTVRQPVRDLGRLVGERLGGVLADPEAPEPVNWLPTSVVLRRSCGCP</sequence>
<feature type="domain" description="HTH lacI-type" evidence="4">
    <location>
        <begin position="19"/>
        <end position="73"/>
    </location>
</feature>